<evidence type="ECO:0000256" key="1">
    <source>
        <dbReference type="SAM" id="SignalP"/>
    </source>
</evidence>
<dbReference type="CDD" id="cd00158">
    <property type="entry name" value="RHOD"/>
    <property type="match status" value="1"/>
</dbReference>
<organism evidence="3 5">
    <name type="scientific">Marinobacter adhaerens</name>
    <dbReference type="NCBI Taxonomy" id="1033846"/>
    <lineage>
        <taxon>Bacteria</taxon>
        <taxon>Pseudomonadati</taxon>
        <taxon>Pseudomonadota</taxon>
        <taxon>Gammaproteobacteria</taxon>
        <taxon>Pseudomonadales</taxon>
        <taxon>Marinobacteraceae</taxon>
        <taxon>Marinobacter</taxon>
    </lineage>
</organism>
<protein>
    <submittedName>
        <fullName evidence="3">Rhodanese-like domain-containing protein</fullName>
    </submittedName>
</protein>
<dbReference type="PANTHER" id="PTHR43031:SF18">
    <property type="entry name" value="RHODANESE-RELATED SULFURTRANSFERASES"/>
    <property type="match status" value="1"/>
</dbReference>
<feature type="chain" id="PRO_5030064676" evidence="1">
    <location>
        <begin position="26"/>
        <end position="109"/>
    </location>
</feature>
<reference evidence="4 6" key="2">
    <citation type="submission" date="2021-06" db="EMBL/GenBank/DDBJ databases">
        <title>Microbial metabolic specificity influences pelagic lipid remineralization.</title>
        <authorList>
            <person name="Behrendt L."/>
            <person name="Hunter J.E."/>
            <person name="Alcolombri U."/>
            <person name="Smriga S."/>
            <person name="Mincer T."/>
            <person name="Lowenstein D.P."/>
            <person name="Peaudecerf F.J."/>
            <person name="Fernandez V.I."/>
            <person name="Fredricks H."/>
            <person name="Almblad H."/>
            <person name="Harrison J.J."/>
            <person name="Stocker R."/>
            <person name="Van Mooy B.A.S."/>
        </authorList>
    </citation>
    <scope>NUCLEOTIDE SEQUENCE [LARGE SCALE GENOMIC DNA]</scope>
    <source>
        <strain evidence="4 6">HP15-B</strain>
    </source>
</reference>
<gene>
    <name evidence="3" type="ORF">DC045_17440</name>
    <name evidence="4" type="ORF">KQ249_18155</name>
</gene>
<dbReference type="InterPro" id="IPR036873">
    <property type="entry name" value="Rhodanese-like_dom_sf"/>
</dbReference>
<dbReference type="InterPro" id="IPR050229">
    <property type="entry name" value="GlpE_sulfurtransferase"/>
</dbReference>
<dbReference type="PROSITE" id="PS50206">
    <property type="entry name" value="RHODANESE_3"/>
    <property type="match status" value="1"/>
</dbReference>
<accession>A0A351PR58</accession>
<dbReference type="Gene3D" id="3.40.250.10">
    <property type="entry name" value="Rhodanese-like domain"/>
    <property type="match status" value="1"/>
</dbReference>
<dbReference type="EMBL" id="CP076686">
    <property type="protein sequence ID" value="QWV12570.1"/>
    <property type="molecule type" value="Genomic_DNA"/>
</dbReference>
<name>A0A351PR58_9GAMM</name>
<keyword evidence="6" id="KW-1185">Reference proteome</keyword>
<dbReference type="SUPFAM" id="SSF52821">
    <property type="entry name" value="Rhodanese/Cell cycle control phosphatase"/>
    <property type="match status" value="1"/>
</dbReference>
<dbReference type="PANTHER" id="PTHR43031">
    <property type="entry name" value="FAD-DEPENDENT OXIDOREDUCTASE"/>
    <property type="match status" value="1"/>
</dbReference>
<sequence>MRVSFSVKAVLILLSLALAPIVAHAKPVWIDVRTEAEHRQSHIDGDPLIPHDQIVAEVTERFPDKDTEINLYCRSGNRAGKAKSALERAGYTNVENKGSLAEAREARSL</sequence>
<dbReference type="InterPro" id="IPR001763">
    <property type="entry name" value="Rhodanese-like_dom"/>
</dbReference>
<dbReference type="Proteomes" id="UP000263489">
    <property type="component" value="Unassembled WGS sequence"/>
</dbReference>
<evidence type="ECO:0000259" key="2">
    <source>
        <dbReference type="PROSITE" id="PS50206"/>
    </source>
</evidence>
<dbReference type="AlphaFoldDB" id="A0A351PR58"/>
<dbReference type="EMBL" id="DNNA01000276">
    <property type="protein sequence ID" value="HBC36049.1"/>
    <property type="molecule type" value="Genomic_DNA"/>
</dbReference>
<proteinExistence type="predicted"/>
<dbReference type="RefSeq" id="WP_008172458.1">
    <property type="nucleotide sequence ID" value="NZ_CP076686.1"/>
</dbReference>
<keyword evidence="1" id="KW-0732">Signal</keyword>
<evidence type="ECO:0000313" key="4">
    <source>
        <dbReference type="EMBL" id="QWV12570.1"/>
    </source>
</evidence>
<dbReference type="GeneID" id="78561389"/>
<feature type="signal peptide" evidence="1">
    <location>
        <begin position="1"/>
        <end position="25"/>
    </location>
</feature>
<dbReference type="SMART" id="SM00450">
    <property type="entry name" value="RHOD"/>
    <property type="match status" value="1"/>
</dbReference>
<dbReference type="Pfam" id="PF00581">
    <property type="entry name" value="Rhodanese"/>
    <property type="match status" value="1"/>
</dbReference>
<dbReference type="Proteomes" id="UP000683442">
    <property type="component" value="Chromosome"/>
</dbReference>
<reference evidence="3 5" key="1">
    <citation type="journal article" date="2018" name="Nat. Biotechnol.">
        <title>A standardized bacterial taxonomy based on genome phylogeny substantially revises the tree of life.</title>
        <authorList>
            <person name="Parks D.H."/>
            <person name="Chuvochina M."/>
            <person name="Waite D.W."/>
            <person name="Rinke C."/>
            <person name="Skarshewski A."/>
            <person name="Chaumeil P.A."/>
            <person name="Hugenholtz P."/>
        </authorList>
    </citation>
    <scope>NUCLEOTIDE SEQUENCE [LARGE SCALE GENOMIC DNA]</scope>
    <source>
        <strain evidence="3">UBA9380</strain>
    </source>
</reference>
<evidence type="ECO:0000313" key="5">
    <source>
        <dbReference type="Proteomes" id="UP000263489"/>
    </source>
</evidence>
<evidence type="ECO:0000313" key="3">
    <source>
        <dbReference type="EMBL" id="HBC36049.1"/>
    </source>
</evidence>
<evidence type="ECO:0000313" key="6">
    <source>
        <dbReference type="Proteomes" id="UP000683442"/>
    </source>
</evidence>
<feature type="domain" description="Rhodanese" evidence="2">
    <location>
        <begin position="23"/>
        <end position="107"/>
    </location>
</feature>